<evidence type="ECO:0000256" key="5">
    <source>
        <dbReference type="ARBA" id="ARBA00022989"/>
    </source>
</evidence>
<dbReference type="GO" id="GO:0055085">
    <property type="term" value="P:transmembrane transport"/>
    <property type="evidence" value="ECO:0007669"/>
    <property type="project" value="InterPro"/>
</dbReference>
<evidence type="ECO:0000313" key="9">
    <source>
        <dbReference type="Proteomes" id="UP000182272"/>
    </source>
</evidence>
<evidence type="ECO:0000256" key="6">
    <source>
        <dbReference type="ARBA" id="ARBA00023136"/>
    </source>
</evidence>
<name>A0A1H6PAE8_9PSED</name>
<dbReference type="Proteomes" id="UP000182272">
    <property type="component" value="Chromosome I"/>
</dbReference>
<evidence type="ECO:0000256" key="2">
    <source>
        <dbReference type="ARBA" id="ARBA00022448"/>
    </source>
</evidence>
<evidence type="ECO:0000256" key="4">
    <source>
        <dbReference type="ARBA" id="ARBA00022692"/>
    </source>
</evidence>
<feature type="transmembrane region" description="Helical" evidence="7">
    <location>
        <begin position="267"/>
        <end position="288"/>
    </location>
</feature>
<keyword evidence="3" id="KW-1003">Cell membrane</keyword>
<evidence type="ECO:0000256" key="1">
    <source>
        <dbReference type="ARBA" id="ARBA00004141"/>
    </source>
</evidence>
<dbReference type="AlphaFoldDB" id="A0A1H6PAE8"/>
<evidence type="ECO:0000256" key="7">
    <source>
        <dbReference type="SAM" id="Phobius"/>
    </source>
</evidence>
<feature type="transmembrane region" description="Helical" evidence="7">
    <location>
        <begin position="144"/>
        <end position="163"/>
    </location>
</feature>
<gene>
    <name evidence="8" type="ORF">SAMN05216581_4588</name>
</gene>
<feature type="transmembrane region" description="Helical" evidence="7">
    <location>
        <begin position="74"/>
        <end position="94"/>
    </location>
</feature>
<feature type="transmembrane region" description="Helical" evidence="7">
    <location>
        <begin position="12"/>
        <end position="29"/>
    </location>
</feature>
<keyword evidence="2" id="KW-0813">Transport</keyword>
<organism evidence="8 9">
    <name type="scientific">Pseudomonas asplenii</name>
    <dbReference type="NCBI Taxonomy" id="53407"/>
    <lineage>
        <taxon>Bacteria</taxon>
        <taxon>Pseudomonadati</taxon>
        <taxon>Pseudomonadota</taxon>
        <taxon>Gammaproteobacteria</taxon>
        <taxon>Pseudomonadales</taxon>
        <taxon>Pseudomonadaceae</taxon>
        <taxon>Pseudomonas</taxon>
    </lineage>
</organism>
<dbReference type="Pfam" id="PF03547">
    <property type="entry name" value="Mem_trans"/>
    <property type="match status" value="1"/>
</dbReference>
<dbReference type="PANTHER" id="PTHR36838:SF3">
    <property type="entry name" value="TRANSPORTER AUXIN EFFLUX CARRIER EC FAMILY"/>
    <property type="match status" value="1"/>
</dbReference>
<comment type="subcellular location">
    <subcellularLocation>
        <location evidence="1">Membrane</location>
        <topology evidence="1">Multi-pass membrane protein</topology>
    </subcellularLocation>
</comment>
<proteinExistence type="predicted"/>
<evidence type="ECO:0000313" key="8">
    <source>
        <dbReference type="EMBL" id="SEI21682.1"/>
    </source>
</evidence>
<keyword evidence="6 7" id="KW-0472">Membrane</keyword>
<dbReference type="GO" id="GO:0016020">
    <property type="term" value="C:membrane"/>
    <property type="evidence" value="ECO:0007669"/>
    <property type="project" value="UniProtKB-SubCell"/>
</dbReference>
<feature type="transmembrane region" description="Helical" evidence="7">
    <location>
        <begin position="175"/>
        <end position="193"/>
    </location>
</feature>
<accession>A0A1H6PAE8</accession>
<sequence length="289" mass="31818">MQRRFSEVFSDYVFYIALPVEIFLATSSSGRTGALEISHYLQSYALSIVMLWGIVALIYKYFFAFGVAEIGFNFIAIGQTNTAFLAAPIFILLFGDSSLVAPIIFFQSAILTSLAVMVIEYPVGAYVSFSFSLKKILLNSIKNPLIISALVGFAISRVTPSFYSSENFFTHTLQMIAHTAAPMALLALGASCYGERIGEMSRKEVYEILSGVMIKSIAHPILSFIIGKYVFHLSPTLLLAVVLISAMPSPKNTFILAKSYNFNVQKFNIILIGSTGVSFFSINLIAFLF</sequence>
<keyword evidence="5 7" id="KW-1133">Transmembrane helix</keyword>
<reference evidence="8 9" key="1">
    <citation type="submission" date="2016-10" db="EMBL/GenBank/DDBJ databases">
        <authorList>
            <person name="de Groot N.N."/>
        </authorList>
    </citation>
    <scope>NUCLEOTIDE SEQUENCE [LARGE SCALE GENOMIC DNA]</scope>
    <source>
        <strain evidence="8 9">LMG 2158</strain>
    </source>
</reference>
<dbReference type="EMBL" id="LT629972">
    <property type="protein sequence ID" value="SEI21682.1"/>
    <property type="molecule type" value="Genomic_DNA"/>
</dbReference>
<keyword evidence="4 7" id="KW-0812">Transmembrane</keyword>
<feature type="transmembrane region" description="Helical" evidence="7">
    <location>
        <begin position="100"/>
        <end position="123"/>
    </location>
</feature>
<evidence type="ECO:0000256" key="3">
    <source>
        <dbReference type="ARBA" id="ARBA00022475"/>
    </source>
</evidence>
<feature type="transmembrane region" description="Helical" evidence="7">
    <location>
        <begin position="41"/>
        <end position="62"/>
    </location>
</feature>
<protein>
    <submittedName>
        <fullName evidence="8">Predicted permease</fullName>
    </submittedName>
</protein>
<dbReference type="InterPro" id="IPR004776">
    <property type="entry name" value="Mem_transp_PIN-like"/>
</dbReference>
<dbReference type="PANTHER" id="PTHR36838">
    <property type="entry name" value="AUXIN EFFLUX CARRIER FAMILY PROTEIN"/>
    <property type="match status" value="1"/>
</dbReference>
<feature type="transmembrane region" description="Helical" evidence="7">
    <location>
        <begin position="205"/>
        <end position="223"/>
    </location>
</feature>